<name>A0A7W7LLZ0_9ACTN</name>
<evidence type="ECO:0000256" key="6">
    <source>
        <dbReference type="SAM" id="MobiDB-lite"/>
    </source>
</evidence>
<dbReference type="GO" id="GO:0033573">
    <property type="term" value="C:high-affinity iron permease complex"/>
    <property type="evidence" value="ECO:0007669"/>
    <property type="project" value="InterPro"/>
</dbReference>
<comment type="subcellular location">
    <subcellularLocation>
        <location evidence="1">Membrane</location>
        <topology evidence="1">Multi-pass membrane protein</topology>
    </subcellularLocation>
</comment>
<comment type="similarity">
    <text evidence="2">Belongs to the oxidase-dependent Fe transporter (OFeT) (TC 9.A.10.1) family.</text>
</comment>
<comment type="caution">
    <text evidence="8">The sequence shown here is derived from an EMBL/GenBank/DDBJ whole genome shotgun (WGS) entry which is preliminary data.</text>
</comment>
<dbReference type="PANTHER" id="PTHR31632">
    <property type="entry name" value="IRON TRANSPORTER FTH1"/>
    <property type="match status" value="1"/>
</dbReference>
<dbReference type="Pfam" id="PF03239">
    <property type="entry name" value="FTR1"/>
    <property type="match status" value="1"/>
</dbReference>
<evidence type="ECO:0000256" key="3">
    <source>
        <dbReference type="ARBA" id="ARBA00022692"/>
    </source>
</evidence>
<evidence type="ECO:0000256" key="1">
    <source>
        <dbReference type="ARBA" id="ARBA00004141"/>
    </source>
</evidence>
<organism evidence="8 9">
    <name type="scientific">Streptomyces olivoverticillatus</name>
    <dbReference type="NCBI Taxonomy" id="66427"/>
    <lineage>
        <taxon>Bacteria</taxon>
        <taxon>Bacillati</taxon>
        <taxon>Actinomycetota</taxon>
        <taxon>Actinomycetes</taxon>
        <taxon>Kitasatosporales</taxon>
        <taxon>Streptomycetaceae</taxon>
        <taxon>Streptomyces</taxon>
    </lineage>
</organism>
<dbReference type="PANTHER" id="PTHR31632:SF2">
    <property type="entry name" value="PLASMA MEMBRANE IRON PERMEASE"/>
    <property type="match status" value="1"/>
</dbReference>
<feature type="transmembrane region" description="Helical" evidence="7">
    <location>
        <begin position="38"/>
        <end position="58"/>
    </location>
</feature>
<reference evidence="8 9" key="1">
    <citation type="submission" date="2020-08" db="EMBL/GenBank/DDBJ databases">
        <title>Genomic Encyclopedia of Type Strains, Phase III (KMG-III): the genomes of soil and plant-associated and newly described type strains.</title>
        <authorList>
            <person name="Whitman W."/>
        </authorList>
    </citation>
    <scope>NUCLEOTIDE SEQUENCE [LARGE SCALE GENOMIC DNA]</scope>
    <source>
        <strain evidence="8 9">CECT 3266</strain>
    </source>
</reference>
<gene>
    <name evidence="8" type="ORF">FHS39_001729</name>
</gene>
<dbReference type="Proteomes" id="UP000556084">
    <property type="component" value="Unassembled WGS sequence"/>
</dbReference>
<feature type="compositionally biased region" description="Low complexity" evidence="6">
    <location>
        <begin position="287"/>
        <end position="306"/>
    </location>
</feature>
<feature type="transmembrane region" description="Helical" evidence="7">
    <location>
        <begin position="242"/>
        <end position="262"/>
    </location>
</feature>
<sequence length="327" mass="34523">MFGNYLIGLREGLEASLVVCILVAYLVKTGRKDALPPVWTGIAVAVLLSMGFGALLQWGSQTMTFEAQEALGGSLSVVAVALVTWMVFWMRRTARHLKKELHGKLDAALAMGTTALVVTAFLAVGREGLETALFIWTAVKATNDGVQPLVGALLGLLSAVVLGWLFYRGALKINLAKFFTWTGGMLIVVAAGVLAYGFHDLQEAGVLPGLNNKAFDISEQIPVDSWYGTLLKGVFNFQPDPTWLQVAVWALYLVPTLAVFFAPSRAGRVAPSQAAPEESKNDETPAVAPSGVPGSRSSGSADAGAADGDRVRDGARRAGDHPVGGQG</sequence>
<feature type="compositionally biased region" description="Basic and acidic residues" evidence="6">
    <location>
        <begin position="307"/>
        <end position="320"/>
    </location>
</feature>
<dbReference type="NCBIfam" id="NF041756">
    <property type="entry name" value="EfeU"/>
    <property type="match status" value="1"/>
</dbReference>
<dbReference type="EMBL" id="JACHJH010000002">
    <property type="protein sequence ID" value="MBB4892718.1"/>
    <property type="molecule type" value="Genomic_DNA"/>
</dbReference>
<feature type="transmembrane region" description="Helical" evidence="7">
    <location>
        <begin position="70"/>
        <end position="88"/>
    </location>
</feature>
<proteinExistence type="inferred from homology"/>
<keyword evidence="5 7" id="KW-0472">Membrane</keyword>
<feature type="transmembrane region" description="Helical" evidence="7">
    <location>
        <begin position="178"/>
        <end position="198"/>
    </location>
</feature>
<evidence type="ECO:0000313" key="8">
    <source>
        <dbReference type="EMBL" id="MBB4892718.1"/>
    </source>
</evidence>
<keyword evidence="9" id="KW-1185">Reference proteome</keyword>
<evidence type="ECO:0000256" key="2">
    <source>
        <dbReference type="ARBA" id="ARBA00008333"/>
    </source>
</evidence>
<feature type="transmembrane region" description="Helical" evidence="7">
    <location>
        <begin position="145"/>
        <end position="166"/>
    </location>
</feature>
<evidence type="ECO:0000313" key="9">
    <source>
        <dbReference type="Proteomes" id="UP000556084"/>
    </source>
</evidence>
<dbReference type="RefSeq" id="WP_052705967.1">
    <property type="nucleotide sequence ID" value="NZ_JACHJH010000002.1"/>
</dbReference>
<dbReference type="InterPro" id="IPR004923">
    <property type="entry name" value="FTR1/Fip1/EfeU"/>
</dbReference>
<dbReference type="GO" id="GO:0015093">
    <property type="term" value="F:ferrous iron transmembrane transporter activity"/>
    <property type="evidence" value="ECO:0007669"/>
    <property type="project" value="TreeGrafter"/>
</dbReference>
<feature type="transmembrane region" description="Helical" evidence="7">
    <location>
        <begin position="108"/>
        <end position="125"/>
    </location>
</feature>
<evidence type="ECO:0000256" key="5">
    <source>
        <dbReference type="ARBA" id="ARBA00023136"/>
    </source>
</evidence>
<evidence type="ECO:0000256" key="7">
    <source>
        <dbReference type="SAM" id="Phobius"/>
    </source>
</evidence>
<protein>
    <submittedName>
        <fullName evidence="8">High-affinity iron transporter</fullName>
    </submittedName>
</protein>
<feature type="region of interest" description="Disordered" evidence="6">
    <location>
        <begin position="271"/>
        <end position="327"/>
    </location>
</feature>
<dbReference type="AlphaFoldDB" id="A0A7W7LLZ0"/>
<accession>A0A7W7LLZ0</accession>
<feature type="transmembrane region" description="Helical" evidence="7">
    <location>
        <begin position="6"/>
        <end position="26"/>
    </location>
</feature>
<keyword evidence="3 7" id="KW-0812">Transmembrane</keyword>
<evidence type="ECO:0000256" key="4">
    <source>
        <dbReference type="ARBA" id="ARBA00022989"/>
    </source>
</evidence>
<keyword evidence="4 7" id="KW-1133">Transmembrane helix</keyword>